<evidence type="ECO:0000256" key="2">
    <source>
        <dbReference type="ARBA" id="ARBA00005254"/>
    </source>
</evidence>
<dbReference type="EMBL" id="JACHGK010000001">
    <property type="protein sequence ID" value="MBB6443730.1"/>
    <property type="molecule type" value="Genomic_DNA"/>
</dbReference>
<name>A0A7X0HMV1_9BACI</name>
<evidence type="ECO:0000256" key="11">
    <source>
        <dbReference type="ARBA" id="ARBA00047446"/>
    </source>
</evidence>
<dbReference type="GO" id="GO:0004492">
    <property type="term" value="F:methyl/ethyl malonyl-CoA decarboxylase activity"/>
    <property type="evidence" value="ECO:0007669"/>
    <property type="project" value="UniProtKB-EC"/>
</dbReference>
<dbReference type="GO" id="GO:0006635">
    <property type="term" value="P:fatty acid beta-oxidation"/>
    <property type="evidence" value="ECO:0007669"/>
    <property type="project" value="TreeGrafter"/>
</dbReference>
<comment type="similarity">
    <text evidence="2 13">Belongs to the enoyl-CoA hydratase/isomerase family.</text>
</comment>
<dbReference type="Proteomes" id="UP000531594">
    <property type="component" value="Unassembled WGS sequence"/>
</dbReference>
<comment type="function">
    <text evidence="12">Decarboxylates ethylmalonyl-CoA, a potentially toxic metabolite, to form butyryl-CoA, suggesting it might be involved in metabolite proofreading. Acts preferentially on (S)-ethylmalonyl-CoA but also has some activity on the (R)-isomer. Also has methylmalonyl-CoA decarboxylase activity at lower level.</text>
</comment>
<dbReference type="Gene3D" id="3.90.226.10">
    <property type="entry name" value="2-enoyl-CoA Hydratase, Chain A, domain 1"/>
    <property type="match status" value="1"/>
</dbReference>
<protein>
    <recommendedName>
        <fullName evidence="8">Ethylmalonyl-CoA decarboxylase</fullName>
        <ecNumber evidence="7">4.1.1.94</ecNumber>
    </recommendedName>
    <alternativeName>
        <fullName evidence="10">Enoyl-CoA hydratase domain-containing protein 1</fullName>
    </alternativeName>
    <alternativeName>
        <fullName evidence="9">Methylmalonyl-CoA decarboxylase</fullName>
    </alternativeName>
</protein>
<evidence type="ECO:0000313" key="15">
    <source>
        <dbReference type="Proteomes" id="UP000531594"/>
    </source>
</evidence>
<evidence type="ECO:0000313" key="14">
    <source>
        <dbReference type="EMBL" id="MBB6443730.1"/>
    </source>
</evidence>
<dbReference type="GO" id="GO:0005829">
    <property type="term" value="C:cytosol"/>
    <property type="evidence" value="ECO:0007669"/>
    <property type="project" value="UniProtKB-SubCell"/>
</dbReference>
<evidence type="ECO:0000256" key="1">
    <source>
        <dbReference type="ARBA" id="ARBA00004514"/>
    </source>
</evidence>
<dbReference type="PANTHER" id="PTHR11941:SF27">
    <property type="entry name" value="ETHYLMALONYL-COA DECARBOXYLASE"/>
    <property type="match status" value="1"/>
</dbReference>
<evidence type="ECO:0000256" key="5">
    <source>
        <dbReference type="ARBA" id="ARBA00036343"/>
    </source>
</evidence>
<comment type="caution">
    <text evidence="14">The sequence shown here is derived from an EMBL/GenBank/DDBJ whole genome shotgun (WGS) entry which is preliminary data.</text>
</comment>
<dbReference type="PANTHER" id="PTHR11941">
    <property type="entry name" value="ENOYL-COA HYDRATASE-RELATED"/>
    <property type="match status" value="1"/>
</dbReference>
<reference evidence="14 15" key="1">
    <citation type="submission" date="2020-08" db="EMBL/GenBank/DDBJ databases">
        <title>Genomic Encyclopedia of Type Strains, Phase IV (KMG-IV): sequencing the most valuable type-strain genomes for metagenomic binning, comparative biology and taxonomic classification.</title>
        <authorList>
            <person name="Goeker M."/>
        </authorList>
    </citation>
    <scope>NUCLEOTIDE SEQUENCE [LARGE SCALE GENOMIC DNA]</scope>
    <source>
        <strain evidence="14 15">DSM 5391</strain>
    </source>
</reference>
<dbReference type="InterPro" id="IPR029045">
    <property type="entry name" value="ClpP/crotonase-like_dom_sf"/>
</dbReference>
<sequence>MTPYILEEHAEGYLLFTINRPEKRNAVDYDIIDGLNEAVKQAANSNVKALIITGAGDKAFCSGGDLSVFHQLRTEEEAYGMLSKMGRVLTDLLLLPIPTVALMNGTAVGGGCELASACDFRIARQGVMAGFVQGKLAITTGWGGGTMIQEKMLHGNGLKMLIEAELYDTDTLKELGFLHDIYPNTSESGLKFMERFLQLDRGVLEAYKKVSIRKWKSMGIVERIDAEIRQCAKLWAREEHHLQVEKFNNKK</sequence>
<keyword evidence="3" id="KW-0963">Cytoplasm</keyword>
<evidence type="ECO:0000256" key="3">
    <source>
        <dbReference type="ARBA" id="ARBA00022490"/>
    </source>
</evidence>
<keyword evidence="15" id="KW-1185">Reference proteome</keyword>
<organism evidence="14 15">
    <name type="scientific">Bacillus benzoevorans</name>
    <dbReference type="NCBI Taxonomy" id="1456"/>
    <lineage>
        <taxon>Bacteria</taxon>
        <taxon>Bacillati</taxon>
        <taxon>Bacillota</taxon>
        <taxon>Bacilli</taxon>
        <taxon>Bacillales</taxon>
        <taxon>Bacillaceae</taxon>
        <taxon>Bacillus</taxon>
    </lineage>
</organism>
<comment type="catalytic activity">
    <reaction evidence="5">
        <text>(2S)-ethylmalonyl-CoA + H(+) = butanoyl-CoA + CO2</text>
        <dbReference type="Rhea" id="RHEA:32131"/>
        <dbReference type="ChEBI" id="CHEBI:15378"/>
        <dbReference type="ChEBI" id="CHEBI:16526"/>
        <dbReference type="ChEBI" id="CHEBI:57371"/>
        <dbReference type="ChEBI" id="CHEBI:60909"/>
        <dbReference type="EC" id="4.1.1.94"/>
    </reaction>
    <physiologicalReaction direction="left-to-right" evidence="5">
        <dbReference type="Rhea" id="RHEA:32132"/>
    </physiologicalReaction>
</comment>
<evidence type="ECO:0000256" key="13">
    <source>
        <dbReference type="RuleBase" id="RU003707"/>
    </source>
</evidence>
<dbReference type="AlphaFoldDB" id="A0A7X0HMV1"/>
<evidence type="ECO:0000256" key="4">
    <source>
        <dbReference type="ARBA" id="ARBA00023239"/>
    </source>
</evidence>
<accession>A0A7X0HMV1</accession>
<evidence type="ECO:0000256" key="8">
    <source>
        <dbReference type="ARBA" id="ARBA00039903"/>
    </source>
</evidence>
<dbReference type="PROSITE" id="PS00166">
    <property type="entry name" value="ENOYL_COA_HYDRATASE"/>
    <property type="match status" value="1"/>
</dbReference>
<proteinExistence type="inferred from homology"/>
<dbReference type="InterPro" id="IPR001753">
    <property type="entry name" value="Enoyl-CoA_hydra/iso"/>
</dbReference>
<dbReference type="EC" id="4.1.1.94" evidence="7"/>
<evidence type="ECO:0000256" key="6">
    <source>
        <dbReference type="ARBA" id="ARBA00036541"/>
    </source>
</evidence>
<evidence type="ECO:0000256" key="12">
    <source>
        <dbReference type="ARBA" id="ARBA00056546"/>
    </source>
</evidence>
<comment type="catalytic activity">
    <reaction evidence="11">
        <text>(S)-methylmalonyl-CoA + H(+) = propanoyl-CoA + CO2</text>
        <dbReference type="Rhea" id="RHEA:61340"/>
        <dbReference type="ChEBI" id="CHEBI:15378"/>
        <dbReference type="ChEBI" id="CHEBI:16526"/>
        <dbReference type="ChEBI" id="CHEBI:57327"/>
        <dbReference type="ChEBI" id="CHEBI:57392"/>
        <dbReference type="EC" id="4.1.1.94"/>
    </reaction>
    <physiologicalReaction direction="left-to-right" evidence="11">
        <dbReference type="Rhea" id="RHEA:61341"/>
    </physiologicalReaction>
</comment>
<keyword evidence="4" id="KW-0456">Lyase</keyword>
<evidence type="ECO:0000256" key="10">
    <source>
        <dbReference type="ARBA" id="ARBA00042182"/>
    </source>
</evidence>
<dbReference type="SUPFAM" id="SSF52096">
    <property type="entry name" value="ClpP/crotonase"/>
    <property type="match status" value="1"/>
</dbReference>
<dbReference type="InterPro" id="IPR018376">
    <property type="entry name" value="Enoyl-CoA_hyd/isom_CS"/>
</dbReference>
<dbReference type="RefSeq" id="WP_184521956.1">
    <property type="nucleotide sequence ID" value="NZ_JACHGK010000001.1"/>
</dbReference>
<dbReference type="Pfam" id="PF00378">
    <property type="entry name" value="ECH_1"/>
    <property type="match status" value="1"/>
</dbReference>
<comment type="subcellular location">
    <subcellularLocation>
        <location evidence="1">Cytoplasm</location>
        <location evidence="1">Cytosol</location>
    </subcellularLocation>
</comment>
<comment type="catalytic activity">
    <reaction evidence="6">
        <text>(2R)-ethylmalonyl-CoA + H(+) = butanoyl-CoA + CO2</text>
        <dbReference type="Rhea" id="RHEA:59540"/>
        <dbReference type="ChEBI" id="CHEBI:15378"/>
        <dbReference type="ChEBI" id="CHEBI:16526"/>
        <dbReference type="ChEBI" id="CHEBI:57371"/>
        <dbReference type="ChEBI" id="CHEBI:85316"/>
        <dbReference type="EC" id="4.1.1.94"/>
    </reaction>
    <physiologicalReaction direction="left-to-right" evidence="6">
        <dbReference type="Rhea" id="RHEA:59541"/>
    </physiologicalReaction>
</comment>
<gene>
    <name evidence="14" type="ORF">HNR53_000318</name>
</gene>
<evidence type="ECO:0000256" key="9">
    <source>
        <dbReference type="ARBA" id="ARBA00042052"/>
    </source>
</evidence>
<evidence type="ECO:0000256" key="7">
    <source>
        <dbReference type="ARBA" id="ARBA00038883"/>
    </source>
</evidence>
<dbReference type="CDD" id="cd06558">
    <property type="entry name" value="crotonase-like"/>
    <property type="match status" value="1"/>
</dbReference>